<reference evidence="1" key="2">
    <citation type="journal article" date="2022" name="New Phytol.">
        <title>Evolutionary transition to the ectomycorrhizal habit in the genomes of a hyperdiverse lineage of mushroom-forming fungi.</title>
        <authorList>
            <person name="Looney B."/>
            <person name="Miyauchi S."/>
            <person name="Morin E."/>
            <person name="Drula E."/>
            <person name="Courty P.E."/>
            <person name="Kohler A."/>
            <person name="Kuo A."/>
            <person name="LaButti K."/>
            <person name="Pangilinan J."/>
            <person name="Lipzen A."/>
            <person name="Riley R."/>
            <person name="Andreopoulos W."/>
            <person name="He G."/>
            <person name="Johnson J."/>
            <person name="Nolan M."/>
            <person name="Tritt A."/>
            <person name="Barry K.W."/>
            <person name="Grigoriev I.V."/>
            <person name="Nagy L.G."/>
            <person name="Hibbett D."/>
            <person name="Henrissat B."/>
            <person name="Matheny P.B."/>
            <person name="Labbe J."/>
            <person name="Martin F.M."/>
        </authorList>
    </citation>
    <scope>NUCLEOTIDE SEQUENCE</scope>
    <source>
        <strain evidence="1">HHB10654</strain>
    </source>
</reference>
<accession>A0ACB8SCV8</accession>
<evidence type="ECO:0000313" key="1">
    <source>
        <dbReference type="EMBL" id="KAI0054290.1"/>
    </source>
</evidence>
<gene>
    <name evidence="1" type="ORF">BV25DRAFT_1996438</name>
</gene>
<proteinExistence type="predicted"/>
<organism evidence="1 2">
    <name type="scientific">Artomyces pyxidatus</name>
    <dbReference type="NCBI Taxonomy" id="48021"/>
    <lineage>
        <taxon>Eukaryota</taxon>
        <taxon>Fungi</taxon>
        <taxon>Dikarya</taxon>
        <taxon>Basidiomycota</taxon>
        <taxon>Agaricomycotina</taxon>
        <taxon>Agaricomycetes</taxon>
        <taxon>Russulales</taxon>
        <taxon>Auriscalpiaceae</taxon>
        <taxon>Artomyces</taxon>
    </lineage>
</organism>
<sequence>MMDLRGIDLRSRFYDPDIQAQVHSEDFGGIDVNAIMDGVLDKLRPGPITGLITEDDIIRAMRQNMTPALLSTFEKSKKVQERLEAVDLSSYDFASLTSTIQPNVGWVVEMKYSGMMNASKKIIDPETAHHIPAKESK</sequence>
<protein>
    <submittedName>
        <fullName evidence="1">Uncharacterized protein</fullName>
    </submittedName>
</protein>
<reference evidence="1" key="1">
    <citation type="submission" date="2021-03" db="EMBL/GenBank/DDBJ databases">
        <authorList>
            <consortium name="DOE Joint Genome Institute"/>
            <person name="Ahrendt S."/>
            <person name="Looney B.P."/>
            <person name="Miyauchi S."/>
            <person name="Morin E."/>
            <person name="Drula E."/>
            <person name="Courty P.E."/>
            <person name="Chicoki N."/>
            <person name="Fauchery L."/>
            <person name="Kohler A."/>
            <person name="Kuo A."/>
            <person name="Labutti K."/>
            <person name="Pangilinan J."/>
            <person name="Lipzen A."/>
            <person name="Riley R."/>
            <person name="Andreopoulos W."/>
            <person name="He G."/>
            <person name="Johnson J."/>
            <person name="Barry K.W."/>
            <person name="Grigoriev I.V."/>
            <person name="Nagy L."/>
            <person name="Hibbett D."/>
            <person name="Henrissat B."/>
            <person name="Matheny P.B."/>
            <person name="Labbe J."/>
            <person name="Martin F."/>
        </authorList>
    </citation>
    <scope>NUCLEOTIDE SEQUENCE</scope>
    <source>
        <strain evidence="1">HHB10654</strain>
    </source>
</reference>
<dbReference type="Proteomes" id="UP000814140">
    <property type="component" value="Unassembled WGS sequence"/>
</dbReference>
<dbReference type="EMBL" id="MU277544">
    <property type="protein sequence ID" value="KAI0054290.1"/>
    <property type="molecule type" value="Genomic_DNA"/>
</dbReference>
<evidence type="ECO:0000313" key="2">
    <source>
        <dbReference type="Proteomes" id="UP000814140"/>
    </source>
</evidence>
<keyword evidence="2" id="KW-1185">Reference proteome</keyword>
<name>A0ACB8SCV8_9AGAM</name>
<comment type="caution">
    <text evidence="1">The sequence shown here is derived from an EMBL/GenBank/DDBJ whole genome shotgun (WGS) entry which is preliminary data.</text>
</comment>